<accession>A0A378T0S8</accession>
<proteinExistence type="predicted"/>
<dbReference type="EMBL" id="UGQQ01000001">
    <property type="protein sequence ID" value="STZ53954.1"/>
    <property type="molecule type" value="Genomic_DNA"/>
</dbReference>
<reference evidence="1 2" key="1">
    <citation type="submission" date="2018-06" db="EMBL/GenBank/DDBJ databases">
        <authorList>
            <consortium name="Pathogen Informatics"/>
            <person name="Doyle S."/>
        </authorList>
    </citation>
    <scope>NUCLEOTIDE SEQUENCE [LARGE SCALE GENOMIC DNA]</scope>
    <source>
        <strain evidence="1 2">NCTC4524</strain>
    </source>
</reference>
<name>A0A378T0S8_9MYCO</name>
<evidence type="ECO:0000313" key="1">
    <source>
        <dbReference type="EMBL" id="STZ53954.1"/>
    </source>
</evidence>
<dbReference type="Proteomes" id="UP000254945">
    <property type="component" value="Unassembled WGS sequence"/>
</dbReference>
<dbReference type="RefSeq" id="WP_036393820.1">
    <property type="nucleotide sequence ID" value="NZ_CP081000.1"/>
</dbReference>
<dbReference type="AlphaFoldDB" id="A0A378T0S8"/>
<gene>
    <name evidence="1" type="ORF">NCTC4524_01581</name>
</gene>
<sequence length="79" mass="8922">MGITRHAVRIHLSTRTDPAGMTEWVVTYTVSEQGRERSFVTHHAAEASARQLVTNLLADRLRATSVEDVYSEDWGARPR</sequence>
<organism evidence="1 2">
    <name type="scientific">Mycolicibacterium senegalense</name>
    <dbReference type="NCBI Taxonomy" id="1796"/>
    <lineage>
        <taxon>Bacteria</taxon>
        <taxon>Bacillati</taxon>
        <taxon>Actinomycetota</taxon>
        <taxon>Actinomycetes</taxon>
        <taxon>Mycobacteriales</taxon>
        <taxon>Mycobacteriaceae</taxon>
        <taxon>Mycolicibacterium</taxon>
    </lineage>
</organism>
<evidence type="ECO:0000313" key="2">
    <source>
        <dbReference type="Proteomes" id="UP000254945"/>
    </source>
</evidence>
<protein>
    <submittedName>
        <fullName evidence="1">Uncharacterized protein</fullName>
    </submittedName>
</protein>